<dbReference type="RefSeq" id="WP_135030912.1">
    <property type="nucleotide sequence ID" value="NZ_BMLA01000015.1"/>
</dbReference>
<organism evidence="1 2">
    <name type="scientific">Micrococcus flavus</name>
    <dbReference type="NCBI Taxonomy" id="384602"/>
    <lineage>
        <taxon>Bacteria</taxon>
        <taxon>Bacillati</taxon>
        <taxon>Actinomycetota</taxon>
        <taxon>Actinomycetes</taxon>
        <taxon>Micrococcales</taxon>
        <taxon>Micrococcaceae</taxon>
        <taxon>Micrococcus</taxon>
    </lineage>
</organism>
<name>A0A4Y8WWD7_9MICC</name>
<sequence>MATAAAPHRTIDVAPTPVPGPAEEADRRAVAEPAPAVVDRAEADRQRECADAECLALFLALVTAALVTSGLTLATDVVGIPRVLLGFGAAALVAAVTITLARPRRA</sequence>
<comment type="caution">
    <text evidence="1">The sequence shown here is derived from an EMBL/GenBank/DDBJ whole genome shotgun (WGS) entry which is preliminary data.</text>
</comment>
<dbReference type="Proteomes" id="UP000560081">
    <property type="component" value="Unassembled WGS sequence"/>
</dbReference>
<accession>A0A4Y8WWD7</accession>
<reference evidence="1 2" key="1">
    <citation type="submission" date="2020-08" db="EMBL/GenBank/DDBJ databases">
        <title>Sequencing the genomes of 1000 actinobacteria strains.</title>
        <authorList>
            <person name="Klenk H.-P."/>
        </authorList>
    </citation>
    <scope>NUCLEOTIDE SEQUENCE [LARGE SCALE GENOMIC DNA]</scope>
    <source>
        <strain evidence="1 2">DSM 19079</strain>
    </source>
</reference>
<dbReference type="EMBL" id="JACHMC010000001">
    <property type="protein sequence ID" value="MBB4881674.1"/>
    <property type="molecule type" value="Genomic_DNA"/>
</dbReference>
<evidence type="ECO:0000313" key="1">
    <source>
        <dbReference type="EMBL" id="MBB4881674.1"/>
    </source>
</evidence>
<proteinExistence type="predicted"/>
<gene>
    <name evidence="1" type="ORF">BJ976_000025</name>
</gene>
<keyword evidence="2" id="KW-1185">Reference proteome</keyword>
<dbReference type="AlphaFoldDB" id="A0A4Y8WWD7"/>
<protein>
    <submittedName>
        <fullName evidence="1">Flp pilus assembly pilin Flp</fullName>
    </submittedName>
</protein>
<evidence type="ECO:0000313" key="2">
    <source>
        <dbReference type="Proteomes" id="UP000560081"/>
    </source>
</evidence>